<dbReference type="NCBIfam" id="TIGR01641">
    <property type="entry name" value="phageSPP1_gp7"/>
    <property type="match status" value="1"/>
</dbReference>
<comment type="caution">
    <text evidence="3">The sequence shown here is derived from an EMBL/GenBank/DDBJ whole genome shotgun (WGS) entry which is preliminary data.</text>
</comment>
<evidence type="ECO:0000313" key="3">
    <source>
        <dbReference type="EMBL" id="MFD2421662.1"/>
    </source>
</evidence>
<dbReference type="InterPro" id="IPR006528">
    <property type="entry name" value="Phage_head_morphogenesis_dom"/>
</dbReference>
<proteinExistence type="predicted"/>
<dbReference type="InterPro" id="IPR006944">
    <property type="entry name" value="Phage/GTA_portal"/>
</dbReference>
<reference evidence="4" key="1">
    <citation type="journal article" date="2019" name="Int. J. Syst. Evol. Microbiol.">
        <title>The Global Catalogue of Microorganisms (GCM) 10K type strain sequencing project: providing services to taxonomists for standard genome sequencing and annotation.</title>
        <authorList>
            <consortium name="The Broad Institute Genomics Platform"/>
            <consortium name="The Broad Institute Genome Sequencing Center for Infectious Disease"/>
            <person name="Wu L."/>
            <person name="Ma J."/>
        </authorList>
    </citation>
    <scope>NUCLEOTIDE SEQUENCE [LARGE SCALE GENOMIC DNA]</scope>
    <source>
        <strain evidence="4">CGMCC 4.7645</strain>
    </source>
</reference>
<dbReference type="RefSeq" id="WP_378270370.1">
    <property type="nucleotide sequence ID" value="NZ_JBHUKR010000022.1"/>
</dbReference>
<keyword evidence="4" id="KW-1185">Reference proteome</keyword>
<protein>
    <submittedName>
        <fullName evidence="3">Phage portal protein</fullName>
    </submittedName>
</protein>
<accession>A0ABW5G421</accession>
<dbReference type="EMBL" id="JBHUKR010000022">
    <property type="protein sequence ID" value="MFD2421662.1"/>
    <property type="molecule type" value="Genomic_DNA"/>
</dbReference>
<evidence type="ECO:0000256" key="1">
    <source>
        <dbReference type="SAM" id="MobiDB-lite"/>
    </source>
</evidence>
<dbReference type="Proteomes" id="UP001597417">
    <property type="component" value="Unassembled WGS sequence"/>
</dbReference>
<feature type="region of interest" description="Disordered" evidence="1">
    <location>
        <begin position="531"/>
        <end position="581"/>
    </location>
</feature>
<name>A0ABW5G421_9PSEU</name>
<dbReference type="Pfam" id="PF04233">
    <property type="entry name" value="Phage_Mu_F"/>
    <property type="match status" value="1"/>
</dbReference>
<evidence type="ECO:0000259" key="2">
    <source>
        <dbReference type="Pfam" id="PF04233"/>
    </source>
</evidence>
<sequence length="882" mass="97018">MARRLGIRRPRVAGTRTPAGLIKATSAPTTLPGGATIPAGSQVTDATSMLGALKARTTSSINGATPLPRDDQYWALMGPGAPLYPAPLNQPNPATGQADPRRWEYPVSWNIIQDAGRLVDWSTLRNAAREVDLISQCIRVRRTEQSSLDWDITLTRRTIEANGITSKQDKNALLKQYSAEISRLIEFWSEPDTTNGYTWPEWVEMLMQESMVTDAVSIFPRFTYGGDLVSLELIDGSTVKVLLDERGNRPHPPAAAYQQWLWGFPRGEYTDAGAGQADWEGTAGSLIYKPRYTRVESPYGYSPVEQALVSANLWLRRQQWMVAEYTDGTAPRTFLKSNITALTPEQIRAWEDSLNDFYGGSTGNRHRLRLFPDGFDPVQVADAAERYKPDYDEFLVKLICAHMDVQPQEVGFTPRNGLGGAGHGESQEAITYRKALRPTAQWLVGIMNQISYAYLGMPRDLTFQFLGLDDEDQDLADQTTDRQFRAGRITLNETRDKSGLARYNFPEADMPMVVGQRGVVFLEGASTLVEPGEEVTPVQAPPLTAPPEGNDAYPPGEEPPVVRAREQKQQPAKQEPSDAAKAELAAYRNWARKNRSRPFEFTTVSKADAEAAGVDLARVVFKAGDAGPKLPSGRTWPGWTKDLAVARHWAPEISRALTGAVDARRLAEQWLKLRKAVDPAATADALQWLQTLTLPIGTSLATVMAGLYSDGYVVGQQAADALIRDMAPDWGSWKPGDTAAARAMVGNEMNLRRLLDQQDITIKSIADHRLDELAKALSEALARGDSVDTLAKALAGVLDDPEWAYMVAVTETTRAVSYATLESYLANGIEAAYWLSAEDPRVCQECQDNEDAGAVPINQAFPTGVYQPPQHPQCRCALAPAL</sequence>
<evidence type="ECO:0000313" key="4">
    <source>
        <dbReference type="Proteomes" id="UP001597417"/>
    </source>
</evidence>
<feature type="domain" description="Phage head morphogenesis" evidence="2">
    <location>
        <begin position="772"/>
        <end position="878"/>
    </location>
</feature>
<dbReference type="Pfam" id="PF04860">
    <property type="entry name" value="Phage_portal"/>
    <property type="match status" value="1"/>
</dbReference>
<gene>
    <name evidence="3" type="ORF">ACFSXZ_35555</name>
</gene>
<organism evidence="3 4">
    <name type="scientific">Amycolatopsis pigmentata</name>
    <dbReference type="NCBI Taxonomy" id="450801"/>
    <lineage>
        <taxon>Bacteria</taxon>
        <taxon>Bacillati</taxon>
        <taxon>Actinomycetota</taxon>
        <taxon>Actinomycetes</taxon>
        <taxon>Pseudonocardiales</taxon>
        <taxon>Pseudonocardiaceae</taxon>
        <taxon>Amycolatopsis</taxon>
    </lineage>
</organism>